<dbReference type="InParanoid" id="A0A4W6C0A4"/>
<dbReference type="Proteomes" id="UP000314980">
    <property type="component" value="Unassembled WGS sequence"/>
</dbReference>
<name>A0A4W6C0A4_LATCA</name>
<keyword evidence="2" id="KW-1185">Reference proteome</keyword>
<proteinExistence type="predicted"/>
<reference evidence="1" key="2">
    <citation type="submission" date="2025-08" db="UniProtKB">
        <authorList>
            <consortium name="Ensembl"/>
        </authorList>
    </citation>
    <scope>IDENTIFICATION</scope>
</reference>
<reference evidence="1" key="3">
    <citation type="submission" date="2025-09" db="UniProtKB">
        <authorList>
            <consortium name="Ensembl"/>
        </authorList>
    </citation>
    <scope>IDENTIFICATION</scope>
</reference>
<evidence type="ECO:0000313" key="1">
    <source>
        <dbReference type="Ensembl" id="ENSLCAP00010007027.1"/>
    </source>
</evidence>
<protein>
    <submittedName>
        <fullName evidence="1">Uncharacterized protein</fullName>
    </submittedName>
</protein>
<dbReference type="Ensembl" id="ENSLCAT00010007209.1">
    <property type="protein sequence ID" value="ENSLCAP00010007027.1"/>
    <property type="gene ID" value="ENSLCAG00010003459.1"/>
</dbReference>
<accession>A0A4W6C0A4</accession>
<dbReference type="AlphaFoldDB" id="A0A4W6C0A4"/>
<evidence type="ECO:0000313" key="2">
    <source>
        <dbReference type="Proteomes" id="UP000314980"/>
    </source>
</evidence>
<reference evidence="2" key="1">
    <citation type="submission" date="2015-09" db="EMBL/GenBank/DDBJ databases">
        <authorList>
            <person name="Sai Rama Sridatta P."/>
        </authorList>
    </citation>
    <scope>NUCLEOTIDE SEQUENCE [LARGE SCALE GENOMIC DNA]</scope>
</reference>
<sequence>DQKMGKYLCGYTLNNPKHLFANIQFFLIVSSNAINFHEKASLAIWKYLGLDGFLIEFYKTFFNKFEMFNEWFHSLKLPPTLNQASVLLISSYHPRSLQSIDVKLSSKLLSWMLLTSFPHLATSQKKSKWSRNGSLLYRMRVKRISKAGE</sequence>
<organism evidence="1 2">
    <name type="scientific">Lates calcarifer</name>
    <name type="common">Barramundi</name>
    <name type="synonym">Holocentrus calcarifer</name>
    <dbReference type="NCBI Taxonomy" id="8187"/>
    <lineage>
        <taxon>Eukaryota</taxon>
        <taxon>Metazoa</taxon>
        <taxon>Chordata</taxon>
        <taxon>Craniata</taxon>
        <taxon>Vertebrata</taxon>
        <taxon>Euteleostomi</taxon>
        <taxon>Actinopterygii</taxon>
        <taxon>Neopterygii</taxon>
        <taxon>Teleostei</taxon>
        <taxon>Neoteleostei</taxon>
        <taxon>Acanthomorphata</taxon>
        <taxon>Carangaria</taxon>
        <taxon>Carangaria incertae sedis</taxon>
        <taxon>Centropomidae</taxon>
        <taxon>Lates</taxon>
    </lineage>
</organism>